<keyword evidence="2" id="KW-1185">Reference proteome</keyword>
<proteinExistence type="predicted"/>
<dbReference type="Proteomes" id="UP000246464">
    <property type="component" value="Chromosome 11"/>
</dbReference>
<gene>
    <name evidence="1" type="ORF">SMAX5B_014722</name>
</gene>
<sequence length="75" mass="8720">MDEEMGKNVPNKRIHRKRAVEIKRVELRESKNKPFSLPPNCIADLSPGTLINFTDLSPRTSGRYQEVRRREVQSV</sequence>
<reference evidence="1 2" key="1">
    <citation type="submission" date="2017-12" db="EMBL/GenBank/DDBJ databases">
        <title>Integrating genomic resources of turbot (Scophthalmus maximus) in depth evaluation of genetic and physical mapping variation across individuals.</title>
        <authorList>
            <person name="Martinez P."/>
        </authorList>
    </citation>
    <scope>NUCLEOTIDE SEQUENCE [LARGE SCALE GENOMIC DNA]</scope>
</reference>
<dbReference type="AlphaFoldDB" id="A0A2U9C1Q8"/>
<accession>A0A2U9C1Q8</accession>
<name>A0A2U9C1Q8_SCOMX</name>
<dbReference type="EMBL" id="CP026253">
    <property type="protein sequence ID" value="AWP09993.1"/>
    <property type="molecule type" value="Genomic_DNA"/>
</dbReference>
<protein>
    <submittedName>
        <fullName evidence="1">Uncharacterized protein</fullName>
    </submittedName>
</protein>
<evidence type="ECO:0000313" key="1">
    <source>
        <dbReference type="EMBL" id="AWP09993.1"/>
    </source>
</evidence>
<evidence type="ECO:0000313" key="2">
    <source>
        <dbReference type="Proteomes" id="UP000246464"/>
    </source>
</evidence>
<organism evidence="1 2">
    <name type="scientific">Scophthalmus maximus</name>
    <name type="common">Turbot</name>
    <name type="synonym">Psetta maxima</name>
    <dbReference type="NCBI Taxonomy" id="52904"/>
    <lineage>
        <taxon>Eukaryota</taxon>
        <taxon>Metazoa</taxon>
        <taxon>Chordata</taxon>
        <taxon>Craniata</taxon>
        <taxon>Vertebrata</taxon>
        <taxon>Euteleostomi</taxon>
        <taxon>Actinopterygii</taxon>
        <taxon>Neopterygii</taxon>
        <taxon>Teleostei</taxon>
        <taxon>Neoteleostei</taxon>
        <taxon>Acanthomorphata</taxon>
        <taxon>Carangaria</taxon>
        <taxon>Pleuronectiformes</taxon>
        <taxon>Pleuronectoidei</taxon>
        <taxon>Scophthalmidae</taxon>
        <taxon>Scophthalmus</taxon>
    </lineage>
</organism>